<comment type="caution">
    <text evidence="2">The sequence shown here is derived from an EMBL/GenBank/DDBJ whole genome shotgun (WGS) entry which is preliminary data.</text>
</comment>
<protein>
    <submittedName>
        <fullName evidence="2">Uncharacterized protein</fullName>
    </submittedName>
</protein>
<feature type="region of interest" description="Disordered" evidence="1">
    <location>
        <begin position="48"/>
        <end position="84"/>
    </location>
</feature>
<dbReference type="EMBL" id="JBHMFI010000023">
    <property type="protein sequence ID" value="MFB9075461.1"/>
    <property type="molecule type" value="Genomic_DNA"/>
</dbReference>
<evidence type="ECO:0000313" key="2">
    <source>
        <dbReference type="EMBL" id="MFB9075461.1"/>
    </source>
</evidence>
<keyword evidence="3" id="KW-1185">Reference proteome</keyword>
<evidence type="ECO:0000256" key="1">
    <source>
        <dbReference type="SAM" id="MobiDB-lite"/>
    </source>
</evidence>
<proteinExistence type="predicted"/>
<sequence length="84" mass="7964">MARAPVPGRDGAPDLVDVLAAAGPGGLAADAAGDGSAHGRFLSKRALLPGGRHGVGRGGSVTQMKTVGPAAGAMKGGVPPRSGV</sequence>
<evidence type="ECO:0000313" key="3">
    <source>
        <dbReference type="Proteomes" id="UP001589575"/>
    </source>
</evidence>
<dbReference type="Proteomes" id="UP001589575">
    <property type="component" value="Unassembled WGS sequence"/>
</dbReference>
<organism evidence="2 3">
    <name type="scientific">Citricoccus parietis</name>
    <dbReference type="NCBI Taxonomy" id="592307"/>
    <lineage>
        <taxon>Bacteria</taxon>
        <taxon>Bacillati</taxon>
        <taxon>Actinomycetota</taxon>
        <taxon>Actinomycetes</taxon>
        <taxon>Micrococcales</taxon>
        <taxon>Micrococcaceae</taxon>
        <taxon>Citricoccus</taxon>
    </lineage>
</organism>
<name>A0ABV5G925_9MICC</name>
<accession>A0ABV5G925</accession>
<gene>
    <name evidence="2" type="ORF">ACFFX0_31580</name>
</gene>
<reference evidence="2 3" key="1">
    <citation type="submission" date="2024-09" db="EMBL/GenBank/DDBJ databases">
        <authorList>
            <person name="Sun Q."/>
            <person name="Mori K."/>
        </authorList>
    </citation>
    <scope>NUCLEOTIDE SEQUENCE [LARGE SCALE GENOMIC DNA]</scope>
    <source>
        <strain evidence="2 3">CCM 7609</strain>
    </source>
</reference>